<evidence type="ECO:0000256" key="1">
    <source>
        <dbReference type="ARBA" id="ARBA00009199"/>
    </source>
</evidence>
<dbReference type="InterPro" id="IPR000120">
    <property type="entry name" value="Amidase"/>
</dbReference>
<reference evidence="3 4" key="1">
    <citation type="submission" date="2018-12" db="EMBL/GenBank/DDBJ databases">
        <title>Bacillus chawlae sp. nov., Bacillus glennii sp. nov., and Bacillus saganii sp. nov. Isolated from the Vehicle Assembly Building at Kennedy Space Center where the Viking Spacecraft were Assembled.</title>
        <authorList>
            <person name="Seuylemezian A."/>
            <person name="Vaishampayan P."/>
        </authorList>
    </citation>
    <scope>NUCLEOTIDE SEQUENCE [LARGE SCALE GENOMIC DNA]</scope>
    <source>
        <strain evidence="3 4">L5</strain>
    </source>
</reference>
<dbReference type="InterPro" id="IPR023631">
    <property type="entry name" value="Amidase_dom"/>
</dbReference>
<dbReference type="Proteomes" id="UP000267430">
    <property type="component" value="Unassembled WGS sequence"/>
</dbReference>
<keyword evidence="4" id="KW-1185">Reference proteome</keyword>
<sequence length="430" mass="46476">MENAFNSVRENVEACLQAIASQDHQLHAWEAVFEESARNQAAQLDNGAKNGPLKGLVIGLKDIFEMTGRPPGNGANVKPIRIPETTATLVRLLENAGAIMLGTTELTEFCWFRPGPTRNPHNLEHTPGGSSSGSAAAVAAGMVPVAIGSQTKGSTIRPASFCGIYGFKPTFGVVSCAGMTHLCPSFDHPGIFARSPEDIVSVFEVLAQYDKNDPRSINLAIRQELSQDLTIGVFDCNRLASINPEMSQALTNYTHRLKEEGFHVKGIPLPDWFFHAEEIFQPIFLAEASDCLGYIIKQGEGDKVGAEIRDVIEEGKKVTIESYFSALKKRDELSVQVDLLFDEFDIVVLPSSLGPAPASLQSTGDPVMTVISSMIGIPAASIPTGLDRDGMPLGMQIWARKYHDRQLLSALKCLPAKLIPPSSFTGISAK</sequence>
<gene>
    <name evidence="3" type="ORF">ELQ35_17015</name>
</gene>
<dbReference type="GO" id="GO:0003824">
    <property type="term" value="F:catalytic activity"/>
    <property type="evidence" value="ECO:0007669"/>
    <property type="project" value="InterPro"/>
</dbReference>
<comment type="similarity">
    <text evidence="1">Belongs to the amidase family.</text>
</comment>
<accession>A0A433HFJ8</accession>
<protein>
    <submittedName>
        <fullName evidence="3">Amidase</fullName>
    </submittedName>
</protein>
<dbReference type="PANTHER" id="PTHR11895">
    <property type="entry name" value="TRANSAMIDASE"/>
    <property type="match status" value="1"/>
</dbReference>
<dbReference type="EMBL" id="RYZZ01000030">
    <property type="protein sequence ID" value="RUQ27060.1"/>
    <property type="molecule type" value="Genomic_DNA"/>
</dbReference>
<evidence type="ECO:0000259" key="2">
    <source>
        <dbReference type="Pfam" id="PF01425"/>
    </source>
</evidence>
<dbReference type="InterPro" id="IPR036928">
    <property type="entry name" value="AS_sf"/>
</dbReference>
<dbReference type="OrthoDB" id="9811471at2"/>
<proteinExistence type="inferred from homology"/>
<name>A0A433HFJ8_9BACI</name>
<feature type="domain" description="Amidase" evidence="2">
    <location>
        <begin position="10"/>
        <end position="408"/>
    </location>
</feature>
<comment type="caution">
    <text evidence="3">The sequence shown here is derived from an EMBL/GenBank/DDBJ whole genome shotgun (WGS) entry which is preliminary data.</text>
</comment>
<dbReference type="SUPFAM" id="SSF75304">
    <property type="entry name" value="Amidase signature (AS) enzymes"/>
    <property type="match status" value="1"/>
</dbReference>
<organism evidence="3 4">
    <name type="scientific">Peribacillus cavernae</name>
    <dbReference type="NCBI Taxonomy" id="1674310"/>
    <lineage>
        <taxon>Bacteria</taxon>
        <taxon>Bacillati</taxon>
        <taxon>Bacillota</taxon>
        <taxon>Bacilli</taxon>
        <taxon>Bacillales</taxon>
        <taxon>Bacillaceae</taxon>
        <taxon>Peribacillus</taxon>
    </lineage>
</organism>
<evidence type="ECO:0000313" key="4">
    <source>
        <dbReference type="Proteomes" id="UP000267430"/>
    </source>
</evidence>
<dbReference type="RefSeq" id="WP_126866312.1">
    <property type="nucleotide sequence ID" value="NZ_JAUSTX010000009.1"/>
</dbReference>
<dbReference type="AlphaFoldDB" id="A0A433HFJ8"/>
<dbReference type="Pfam" id="PF01425">
    <property type="entry name" value="Amidase"/>
    <property type="match status" value="1"/>
</dbReference>
<dbReference type="PANTHER" id="PTHR11895:SF7">
    <property type="entry name" value="GLUTAMYL-TRNA(GLN) AMIDOTRANSFERASE SUBUNIT A, MITOCHONDRIAL"/>
    <property type="match status" value="1"/>
</dbReference>
<evidence type="ECO:0000313" key="3">
    <source>
        <dbReference type="EMBL" id="RUQ27060.1"/>
    </source>
</evidence>
<dbReference type="Gene3D" id="3.90.1300.10">
    <property type="entry name" value="Amidase signature (AS) domain"/>
    <property type="match status" value="1"/>
</dbReference>